<feature type="signal peptide" evidence="1">
    <location>
        <begin position="1"/>
        <end position="25"/>
    </location>
</feature>
<dbReference type="PANTHER" id="PTHR36505">
    <property type="entry name" value="BLR1072 PROTEIN"/>
    <property type="match status" value="1"/>
</dbReference>
<dbReference type="RefSeq" id="WP_380072179.1">
    <property type="nucleotide sequence ID" value="NZ_JBHRTO010000001.1"/>
</dbReference>
<dbReference type="Proteomes" id="UP001595547">
    <property type="component" value="Unassembled WGS sequence"/>
</dbReference>
<evidence type="ECO:0000256" key="1">
    <source>
        <dbReference type="SAM" id="SignalP"/>
    </source>
</evidence>
<dbReference type="SUPFAM" id="SSF50346">
    <property type="entry name" value="PRC-barrel domain"/>
    <property type="match status" value="1"/>
</dbReference>
<feature type="domain" description="PRC-barrel" evidence="2">
    <location>
        <begin position="47"/>
        <end position="99"/>
    </location>
</feature>
<keyword evidence="4" id="KW-1185">Reference proteome</keyword>
<comment type="caution">
    <text evidence="3">The sequence shown here is derived from an EMBL/GenBank/DDBJ whole genome shotgun (WGS) entry which is preliminary data.</text>
</comment>
<gene>
    <name evidence="3" type="ORF">ACFOGH_06110</name>
</gene>
<organism evidence="3 4">
    <name type="scientific">Cypionkella sinensis</name>
    <dbReference type="NCBI Taxonomy" id="1756043"/>
    <lineage>
        <taxon>Bacteria</taxon>
        <taxon>Pseudomonadati</taxon>
        <taxon>Pseudomonadota</taxon>
        <taxon>Alphaproteobacteria</taxon>
        <taxon>Rhodobacterales</taxon>
        <taxon>Paracoccaceae</taxon>
        <taxon>Cypionkella</taxon>
    </lineage>
</organism>
<dbReference type="InterPro" id="IPR027275">
    <property type="entry name" value="PRC-brl_dom"/>
</dbReference>
<feature type="chain" id="PRO_5045534095" evidence="1">
    <location>
        <begin position="26"/>
        <end position="130"/>
    </location>
</feature>
<dbReference type="EMBL" id="JBHRTO010000001">
    <property type="protein sequence ID" value="MFC3180554.1"/>
    <property type="molecule type" value="Genomic_DNA"/>
</dbReference>
<keyword evidence="1" id="KW-0732">Signal</keyword>
<evidence type="ECO:0000313" key="3">
    <source>
        <dbReference type="EMBL" id="MFC3180554.1"/>
    </source>
</evidence>
<dbReference type="Pfam" id="PF05239">
    <property type="entry name" value="PRC"/>
    <property type="match status" value="1"/>
</dbReference>
<dbReference type="PANTHER" id="PTHR36505:SF1">
    <property type="entry name" value="BLR1072 PROTEIN"/>
    <property type="match status" value="1"/>
</dbReference>
<proteinExistence type="predicted"/>
<protein>
    <submittedName>
        <fullName evidence="3">PRC-barrel domain-containing protein</fullName>
    </submittedName>
</protein>
<reference evidence="4" key="1">
    <citation type="journal article" date="2019" name="Int. J. Syst. Evol. Microbiol.">
        <title>The Global Catalogue of Microorganisms (GCM) 10K type strain sequencing project: providing services to taxonomists for standard genome sequencing and annotation.</title>
        <authorList>
            <consortium name="The Broad Institute Genomics Platform"/>
            <consortium name="The Broad Institute Genome Sequencing Center for Infectious Disease"/>
            <person name="Wu L."/>
            <person name="Ma J."/>
        </authorList>
    </citation>
    <scope>NUCLEOTIDE SEQUENCE [LARGE SCALE GENOMIC DNA]</scope>
    <source>
        <strain evidence="4">KCTC 52039</strain>
    </source>
</reference>
<evidence type="ECO:0000259" key="2">
    <source>
        <dbReference type="Pfam" id="PF05239"/>
    </source>
</evidence>
<dbReference type="Gene3D" id="2.30.30.240">
    <property type="entry name" value="PRC-barrel domain"/>
    <property type="match status" value="1"/>
</dbReference>
<dbReference type="InterPro" id="IPR011033">
    <property type="entry name" value="PRC_barrel-like_sf"/>
</dbReference>
<evidence type="ECO:0000313" key="4">
    <source>
        <dbReference type="Proteomes" id="UP001595547"/>
    </source>
</evidence>
<name>A0ABV7J056_9RHOB</name>
<sequence>MKNFTKLLTTAALIAGVAMVAPAFADAAKQTIVLTQVDPVVLATGWRATAIIGAAVYDDAGTEIGKLEDMIITASGTVPYAVVSVGGFLGMDAHHVVVAASALELVGKKLTLHGATKESLKALPNYTFAS</sequence>
<accession>A0ABV7J056</accession>